<dbReference type="PANTHER" id="PTHR43178:SF5">
    <property type="entry name" value="LIPOAMIDE ACYLTRANSFERASE COMPONENT OF BRANCHED-CHAIN ALPHA-KETO ACID DEHYDROGENASE COMPLEX, MITOCHONDRIAL"/>
    <property type="match status" value="1"/>
</dbReference>
<reference evidence="10 11" key="1">
    <citation type="submission" date="2020-08" db="EMBL/GenBank/DDBJ databases">
        <title>Genomic Encyclopedia of Type Strains, Phase IV (KMG-IV): sequencing the most valuable type-strain genomes for metagenomic binning, comparative biology and taxonomic classification.</title>
        <authorList>
            <person name="Goeker M."/>
        </authorList>
    </citation>
    <scope>NUCLEOTIDE SEQUENCE [LARGE SCALE GENOMIC DNA]</scope>
    <source>
        <strain evidence="10 11">DSM 22368</strain>
    </source>
</reference>
<dbReference type="AlphaFoldDB" id="A0A7X0JRI1"/>
<dbReference type="InterPro" id="IPR001078">
    <property type="entry name" value="2-oxoacid_DH_actylTfrase"/>
</dbReference>
<evidence type="ECO:0000313" key="10">
    <source>
        <dbReference type="EMBL" id="MBB6520959.1"/>
    </source>
</evidence>
<keyword evidence="6 7" id="KW-0012">Acyltransferase</keyword>
<dbReference type="PROSITE" id="PS00189">
    <property type="entry name" value="LIPOYL"/>
    <property type="match status" value="1"/>
</dbReference>
<dbReference type="SUPFAM" id="SSF51230">
    <property type="entry name" value="Single hybrid motif"/>
    <property type="match status" value="1"/>
</dbReference>
<dbReference type="EMBL" id="JACHHT010000001">
    <property type="protein sequence ID" value="MBB6520959.1"/>
    <property type="molecule type" value="Genomic_DNA"/>
</dbReference>
<feature type="domain" description="Peripheral subunit-binding (PSBD)" evidence="9">
    <location>
        <begin position="119"/>
        <end position="156"/>
    </location>
</feature>
<dbReference type="Pfam" id="PF00198">
    <property type="entry name" value="2-oxoacid_dh"/>
    <property type="match status" value="1"/>
</dbReference>
<evidence type="ECO:0000259" key="9">
    <source>
        <dbReference type="PROSITE" id="PS51826"/>
    </source>
</evidence>
<feature type="domain" description="Lipoyl-binding" evidence="8">
    <location>
        <begin position="4"/>
        <end position="79"/>
    </location>
</feature>
<dbReference type="RefSeq" id="WP_166849802.1">
    <property type="nucleotide sequence ID" value="NZ_JAAONY010000001.1"/>
</dbReference>
<proteinExistence type="inferred from homology"/>
<evidence type="ECO:0000259" key="8">
    <source>
        <dbReference type="PROSITE" id="PS50968"/>
    </source>
</evidence>
<evidence type="ECO:0000256" key="2">
    <source>
        <dbReference type="ARBA" id="ARBA00007317"/>
    </source>
</evidence>
<comment type="similarity">
    <text evidence="2 7">Belongs to the 2-oxoacid dehydrogenase family.</text>
</comment>
<dbReference type="SUPFAM" id="SSF47005">
    <property type="entry name" value="Peripheral subunit-binding domain of 2-oxo acid dehydrogenase complex"/>
    <property type="match status" value="1"/>
</dbReference>
<dbReference type="Gene3D" id="3.30.559.10">
    <property type="entry name" value="Chloramphenicol acetyltransferase-like domain"/>
    <property type="match status" value="1"/>
</dbReference>
<dbReference type="PROSITE" id="PS51826">
    <property type="entry name" value="PSBD"/>
    <property type="match status" value="1"/>
</dbReference>
<comment type="cofactor">
    <cofactor evidence="1 7">
        <name>(R)-lipoate</name>
        <dbReference type="ChEBI" id="CHEBI:83088"/>
    </cofactor>
</comment>
<evidence type="ECO:0000256" key="1">
    <source>
        <dbReference type="ARBA" id="ARBA00001938"/>
    </source>
</evidence>
<name>A0A7X0JRI1_9GAMM</name>
<comment type="subunit">
    <text evidence="3">Forms a 24-polypeptide structural core with octahedral symmetry.</text>
</comment>
<dbReference type="InterPro" id="IPR000089">
    <property type="entry name" value="Biotin_lipoyl"/>
</dbReference>
<dbReference type="InParanoid" id="A0A7X0JRI1"/>
<keyword evidence="5 7" id="KW-0450">Lipoyl</keyword>
<dbReference type="Pfam" id="PF00364">
    <property type="entry name" value="Biotin_lipoyl"/>
    <property type="match status" value="1"/>
</dbReference>
<dbReference type="Gene3D" id="2.40.50.100">
    <property type="match status" value="1"/>
</dbReference>
<dbReference type="GO" id="GO:0005737">
    <property type="term" value="C:cytoplasm"/>
    <property type="evidence" value="ECO:0007669"/>
    <property type="project" value="TreeGrafter"/>
</dbReference>
<dbReference type="Gene3D" id="4.10.320.10">
    <property type="entry name" value="E3-binding domain"/>
    <property type="match status" value="1"/>
</dbReference>
<dbReference type="EC" id="2.3.1.-" evidence="7"/>
<dbReference type="Pfam" id="PF02817">
    <property type="entry name" value="E3_binding"/>
    <property type="match status" value="1"/>
</dbReference>
<accession>A0A7X0JRI1</accession>
<dbReference type="InterPro" id="IPR036625">
    <property type="entry name" value="E3-bd_dom_sf"/>
</dbReference>
<dbReference type="PANTHER" id="PTHR43178">
    <property type="entry name" value="DIHYDROLIPOAMIDE ACETYLTRANSFERASE COMPONENT OF PYRUVATE DEHYDROGENASE COMPLEX"/>
    <property type="match status" value="1"/>
</dbReference>
<protein>
    <recommendedName>
        <fullName evidence="7">Dihydrolipoamide acetyltransferase component of pyruvate dehydrogenase complex</fullName>
        <ecNumber evidence="7">2.3.1.-</ecNumber>
    </recommendedName>
</protein>
<dbReference type="GO" id="GO:0031405">
    <property type="term" value="F:lipoic acid binding"/>
    <property type="evidence" value="ECO:0007669"/>
    <property type="project" value="TreeGrafter"/>
</dbReference>
<gene>
    <name evidence="10" type="ORF">HNR48_001237</name>
</gene>
<dbReference type="InterPro" id="IPR011053">
    <property type="entry name" value="Single_hybrid_motif"/>
</dbReference>
<evidence type="ECO:0000256" key="6">
    <source>
        <dbReference type="ARBA" id="ARBA00023315"/>
    </source>
</evidence>
<dbReference type="SUPFAM" id="SSF52777">
    <property type="entry name" value="CoA-dependent acyltransferases"/>
    <property type="match status" value="1"/>
</dbReference>
<sequence>MMSVQELRLTPEQLEGTEATLSQWLFNVGDAVQEGEPVVELETDKVAIEVVAPCSGTLQEQKFQSGDKVEPDSIMALINTETGSADAEIPVSGHVESVSAPQQTVADVSEVKDQSCRHLMGPAVRKLVAEHNLDIELMQGSGRGGRITREDVLSYIASGQAEKATSSAAVNTAVAMGDMNSRMVPHSSMRKAIAKHMVESLLEKAPHVTSVFEMDMSNIIEHRKWHKKEFEDKGVKLTFTAYFLAASARAMAAVPDMNAQFHEDALEIFQSINIGVGTALGDKGLVVPVVKNVQAMDLFGIAQALDDQTQRARDNKLTPFDMKGGTFTISNHGVSGSLMAAPIIINQPQVAILGIGKMEKRVEVVEVDGRDDMRIRPKCYVSLSIDHRAVDAHQTNAWLSAFVSEIENWGGVKL</sequence>
<dbReference type="InterPro" id="IPR050743">
    <property type="entry name" value="2-oxoacid_DH_E2_comp"/>
</dbReference>
<organism evidence="10 11">
    <name type="scientific">Pseudoteredinibacter isoporae</name>
    <dbReference type="NCBI Taxonomy" id="570281"/>
    <lineage>
        <taxon>Bacteria</taxon>
        <taxon>Pseudomonadati</taxon>
        <taxon>Pseudomonadota</taxon>
        <taxon>Gammaproteobacteria</taxon>
        <taxon>Cellvibrionales</taxon>
        <taxon>Cellvibrionaceae</taxon>
        <taxon>Pseudoteredinibacter</taxon>
    </lineage>
</organism>
<evidence type="ECO:0000256" key="4">
    <source>
        <dbReference type="ARBA" id="ARBA00022679"/>
    </source>
</evidence>
<keyword evidence="4 7" id="KW-0808">Transferase</keyword>
<evidence type="ECO:0000313" key="11">
    <source>
        <dbReference type="Proteomes" id="UP000528457"/>
    </source>
</evidence>
<evidence type="ECO:0000256" key="5">
    <source>
        <dbReference type="ARBA" id="ARBA00022823"/>
    </source>
</evidence>
<evidence type="ECO:0000256" key="7">
    <source>
        <dbReference type="RuleBase" id="RU003423"/>
    </source>
</evidence>
<dbReference type="GO" id="GO:0016407">
    <property type="term" value="F:acetyltransferase activity"/>
    <property type="evidence" value="ECO:0007669"/>
    <property type="project" value="TreeGrafter"/>
</dbReference>
<dbReference type="PROSITE" id="PS50968">
    <property type="entry name" value="BIOTINYL_LIPOYL"/>
    <property type="match status" value="1"/>
</dbReference>
<dbReference type="InterPro" id="IPR023213">
    <property type="entry name" value="CAT-like_dom_sf"/>
</dbReference>
<keyword evidence="11" id="KW-1185">Reference proteome</keyword>
<dbReference type="InterPro" id="IPR004167">
    <property type="entry name" value="PSBD"/>
</dbReference>
<dbReference type="CDD" id="cd06849">
    <property type="entry name" value="lipoyl_domain"/>
    <property type="match status" value="1"/>
</dbReference>
<evidence type="ECO:0000256" key="3">
    <source>
        <dbReference type="ARBA" id="ARBA00011484"/>
    </source>
</evidence>
<dbReference type="Proteomes" id="UP000528457">
    <property type="component" value="Unassembled WGS sequence"/>
</dbReference>
<dbReference type="InterPro" id="IPR003016">
    <property type="entry name" value="2-oxoA_DH_lipoyl-BS"/>
</dbReference>
<comment type="caution">
    <text evidence="10">The sequence shown here is derived from an EMBL/GenBank/DDBJ whole genome shotgun (WGS) entry which is preliminary data.</text>
</comment>